<dbReference type="Gene3D" id="3.30.200.20">
    <property type="entry name" value="Phosphorylase Kinase, domain 1"/>
    <property type="match status" value="1"/>
</dbReference>
<dbReference type="PANTHER" id="PTHR37542:SF3">
    <property type="entry name" value="PRION-INHIBITION AND PROPAGATION HELO DOMAIN-CONTAINING PROTEIN"/>
    <property type="match status" value="1"/>
</dbReference>
<dbReference type="GO" id="GO:0005524">
    <property type="term" value="F:ATP binding"/>
    <property type="evidence" value="ECO:0007669"/>
    <property type="project" value="InterPro"/>
</dbReference>
<feature type="domain" description="Protein kinase" evidence="1">
    <location>
        <begin position="145"/>
        <end position="484"/>
    </location>
</feature>
<dbReference type="Pfam" id="PF00069">
    <property type="entry name" value="Pkinase"/>
    <property type="match status" value="1"/>
</dbReference>
<evidence type="ECO:0000259" key="1">
    <source>
        <dbReference type="PROSITE" id="PS50011"/>
    </source>
</evidence>
<sequence length="952" mass="108128">MRVIRKSLWGRLQETRQFAFNRQQHYFPNHVIDSIFTEENIAAAVAEFIPDKGAQLDIASTIFGKGRKLFAILLWNHKEESITKFIEHRILDSRLPLGEPAVDNVVPDFGKSFASDWQWRFLPFVLDSDLQTHHGIIEPERIFPYLHEESIGEGAFGEVLLTAVDSSQQTFTVSTAAQAAEDGQFIPNLQIVQVKLTSNELPQTVVNIVRKRFKPRGKTNESINRMLVNERNCLRELGRLKHRNIIQMLGSYTHQQECCILFPFVELNLDEFLKRPERFGDFIHDRTFLSALQGLASALSCVHNLKLDTATHGFELERIGYHHDFRPHNILVSPKTFLLADFGLSKIKTVEDGSRTEWKAGAYEYRAPECTDMLFHRQEVGRSIDMWAFGCMIVEVVTYMKKSSAGIEEFRKSKHSPGINPRVENGSFHNGRELKPSVQQWLIEMLGEPFSEHSGYLINISLTLLVIVEKERLKCPELCRELNFCCAKAHVTPIIKALESSISRAEVSAEPTKDVTMMEMWFEKERLKAWAAVFGLAGHSRWLQRPNHTDIGETEVAKLQLVSRKVLGTEKYIATDLSTIGEVRILVQSLWDLLTPQNKNLAQFLWCAGALDTEDIERLHTLELRKPLALNDQYSSISAQAAMKHLRLRFERDLPSTEHHALLAEGDLCVDSRFGSNHIGTYRGSTKVFVEVLRYDKRWEGMEEEERATRMQLVAEGLQQSEEVPELRVPKCIGFVPMEAAFGFLYPFPDATEGPGTLLTLLDAKPKIIPALESRIQLANKLVLCIAGLQSVGWLHRNFSSANILFFTKQGLSSEETIVSPYVVGLTRARPDQDTWHSEGPDDARLVDYCHPEYAISRRFQLAYDYYSLGIVLLEIGLWRSVGSITGKWPTATPEVKRERLMGKYATDLRSQMGSAYYGAVLTCMDGSFVLGEGGNADALRDSFYERVQVVL</sequence>
<protein>
    <recommendedName>
        <fullName evidence="1">Protein kinase domain-containing protein</fullName>
    </recommendedName>
</protein>
<gene>
    <name evidence="2" type="ORF">FB567DRAFT_604662</name>
</gene>
<keyword evidence="3" id="KW-1185">Reference proteome</keyword>
<dbReference type="CDD" id="cd00180">
    <property type="entry name" value="PKc"/>
    <property type="match status" value="1"/>
</dbReference>
<evidence type="ECO:0000313" key="3">
    <source>
        <dbReference type="Proteomes" id="UP000813461"/>
    </source>
</evidence>
<dbReference type="InterPro" id="IPR011009">
    <property type="entry name" value="Kinase-like_dom_sf"/>
</dbReference>
<dbReference type="InterPro" id="IPR000719">
    <property type="entry name" value="Prot_kinase_dom"/>
</dbReference>
<name>A0A8K0VW56_9PLEO</name>
<comment type="caution">
    <text evidence="2">The sequence shown here is derived from an EMBL/GenBank/DDBJ whole genome shotgun (WGS) entry which is preliminary data.</text>
</comment>
<dbReference type="PROSITE" id="PS50011">
    <property type="entry name" value="PROTEIN_KINASE_DOM"/>
    <property type="match status" value="2"/>
</dbReference>
<dbReference type="SUPFAM" id="SSF56112">
    <property type="entry name" value="Protein kinase-like (PK-like)"/>
    <property type="match status" value="2"/>
</dbReference>
<organism evidence="2 3">
    <name type="scientific">Paraphoma chrysanthemicola</name>
    <dbReference type="NCBI Taxonomy" id="798071"/>
    <lineage>
        <taxon>Eukaryota</taxon>
        <taxon>Fungi</taxon>
        <taxon>Dikarya</taxon>
        <taxon>Ascomycota</taxon>
        <taxon>Pezizomycotina</taxon>
        <taxon>Dothideomycetes</taxon>
        <taxon>Pleosporomycetidae</taxon>
        <taxon>Pleosporales</taxon>
        <taxon>Pleosporineae</taxon>
        <taxon>Phaeosphaeriaceae</taxon>
        <taxon>Paraphoma</taxon>
    </lineage>
</organism>
<dbReference type="Gene3D" id="1.10.510.10">
    <property type="entry name" value="Transferase(Phosphotransferase) domain 1"/>
    <property type="match status" value="2"/>
</dbReference>
<evidence type="ECO:0000313" key="2">
    <source>
        <dbReference type="EMBL" id="KAH7083627.1"/>
    </source>
</evidence>
<reference evidence="2" key="1">
    <citation type="journal article" date="2021" name="Nat. Commun.">
        <title>Genetic determinants of endophytism in the Arabidopsis root mycobiome.</title>
        <authorList>
            <person name="Mesny F."/>
            <person name="Miyauchi S."/>
            <person name="Thiergart T."/>
            <person name="Pickel B."/>
            <person name="Atanasova L."/>
            <person name="Karlsson M."/>
            <person name="Huettel B."/>
            <person name="Barry K.W."/>
            <person name="Haridas S."/>
            <person name="Chen C."/>
            <person name="Bauer D."/>
            <person name="Andreopoulos W."/>
            <person name="Pangilinan J."/>
            <person name="LaButti K."/>
            <person name="Riley R."/>
            <person name="Lipzen A."/>
            <person name="Clum A."/>
            <person name="Drula E."/>
            <person name="Henrissat B."/>
            <person name="Kohler A."/>
            <person name="Grigoriev I.V."/>
            <person name="Martin F.M."/>
            <person name="Hacquard S."/>
        </authorList>
    </citation>
    <scope>NUCLEOTIDE SEQUENCE</scope>
    <source>
        <strain evidence="2">MPI-SDFR-AT-0120</strain>
    </source>
</reference>
<proteinExistence type="predicted"/>
<accession>A0A8K0VW56</accession>
<dbReference type="PANTHER" id="PTHR37542">
    <property type="entry name" value="HELO DOMAIN-CONTAINING PROTEIN-RELATED"/>
    <property type="match status" value="1"/>
</dbReference>
<dbReference type="AlphaFoldDB" id="A0A8K0VW56"/>
<dbReference type="Proteomes" id="UP000813461">
    <property type="component" value="Unassembled WGS sequence"/>
</dbReference>
<dbReference type="GO" id="GO:0004672">
    <property type="term" value="F:protein kinase activity"/>
    <property type="evidence" value="ECO:0007669"/>
    <property type="project" value="InterPro"/>
</dbReference>
<dbReference type="EMBL" id="JAGMVJ010000013">
    <property type="protein sequence ID" value="KAH7083627.1"/>
    <property type="molecule type" value="Genomic_DNA"/>
</dbReference>
<dbReference type="OrthoDB" id="4062651at2759"/>
<feature type="domain" description="Protein kinase" evidence="1">
    <location>
        <begin position="663"/>
        <end position="952"/>
    </location>
</feature>